<dbReference type="HOGENOM" id="CLU_200209_1_1_5"/>
<proteinExistence type="predicted"/>
<evidence type="ECO:0000313" key="1">
    <source>
        <dbReference type="EMBL" id="ACI97516.1"/>
    </source>
</evidence>
<organism evidence="1 2">
    <name type="scientific">Rhodospirillum centenum (strain ATCC 51521 / SW)</name>
    <dbReference type="NCBI Taxonomy" id="414684"/>
    <lineage>
        <taxon>Bacteria</taxon>
        <taxon>Pseudomonadati</taxon>
        <taxon>Pseudomonadota</taxon>
        <taxon>Alphaproteobacteria</taxon>
        <taxon>Rhodospirillales</taxon>
        <taxon>Rhodospirillaceae</taxon>
        <taxon>Rhodospirillum</taxon>
    </lineage>
</organism>
<sequence>MVGMTWTQGELDALRRAYAAGTLRVSYDGRSVEYGSAADLLSRIRTIEREMAGNTSSKLPMAGFAGFRRGER</sequence>
<reference evidence="1 2" key="1">
    <citation type="journal article" date="2010" name="BMC Genomics">
        <title>Metabolic flexibility revealed in the genome of the cyst-forming alpha-1 proteobacterium Rhodospirillum centenum.</title>
        <authorList>
            <person name="Lu Y.K."/>
            <person name="Marden J."/>
            <person name="Han M."/>
            <person name="Swingley W.D."/>
            <person name="Mastrian S.D."/>
            <person name="Chowdhury S.R."/>
            <person name="Hao J."/>
            <person name="Helmy T."/>
            <person name="Kim S."/>
            <person name="Kurdoglu A.A."/>
            <person name="Matthies H.J."/>
            <person name="Rollo D."/>
            <person name="Stothard P."/>
            <person name="Blankenship R.E."/>
            <person name="Bauer C.E."/>
            <person name="Touchman J.W."/>
        </authorList>
    </citation>
    <scope>NUCLEOTIDE SEQUENCE [LARGE SCALE GENOMIC DNA]</scope>
    <source>
        <strain evidence="2">ATCC 51521 / SW</strain>
    </source>
</reference>
<protein>
    <submittedName>
        <fullName evidence="1">Uncharacterized protein</fullName>
    </submittedName>
</protein>
<dbReference type="STRING" id="414684.RC1_0067"/>
<evidence type="ECO:0000313" key="2">
    <source>
        <dbReference type="Proteomes" id="UP000001591"/>
    </source>
</evidence>
<dbReference type="KEGG" id="rce:RC1_0067"/>
<dbReference type="AlphaFoldDB" id="B6IPY0"/>
<name>B6IPY0_RHOCS</name>
<dbReference type="EMBL" id="CP000613">
    <property type="protein sequence ID" value="ACI97516.1"/>
    <property type="molecule type" value="Genomic_DNA"/>
</dbReference>
<gene>
    <name evidence="1" type="ordered locus">RC1_0067</name>
</gene>
<dbReference type="eggNOG" id="ENOG5032V0G">
    <property type="taxonomic scope" value="Bacteria"/>
</dbReference>
<dbReference type="NCBIfam" id="NF047331">
    <property type="entry name" value="phage_HTJ"/>
    <property type="match status" value="1"/>
</dbReference>
<accession>B6IPY0</accession>
<keyword evidence="2" id="KW-1185">Reference proteome</keyword>
<dbReference type="Proteomes" id="UP000001591">
    <property type="component" value="Chromosome"/>
</dbReference>